<evidence type="ECO:0000256" key="1">
    <source>
        <dbReference type="ARBA" id="ARBA00004202"/>
    </source>
</evidence>
<gene>
    <name evidence="9" type="primary">oppD</name>
    <name evidence="9" type="ORF">GCM10017566_23350</name>
</gene>
<dbReference type="InterPro" id="IPR017871">
    <property type="entry name" value="ABC_transporter-like_CS"/>
</dbReference>
<protein>
    <submittedName>
        <fullName evidence="9">Peptide ABC transporter ATP-binding protein</fullName>
    </submittedName>
</protein>
<keyword evidence="5" id="KW-0547">Nucleotide-binding</keyword>
<accession>A0A8H9IVR0</accession>
<keyword evidence="4" id="KW-1003">Cell membrane</keyword>
<dbReference type="Proteomes" id="UP000658656">
    <property type="component" value="Unassembled WGS sequence"/>
</dbReference>
<dbReference type="Pfam" id="PF08352">
    <property type="entry name" value="oligo_HPY"/>
    <property type="match status" value="1"/>
</dbReference>
<dbReference type="CDD" id="cd03257">
    <property type="entry name" value="ABC_NikE_OppD_transporters"/>
    <property type="match status" value="1"/>
</dbReference>
<comment type="subcellular location">
    <subcellularLocation>
        <location evidence="1">Cell membrane</location>
        <topology evidence="1">Peripheral membrane protein</topology>
    </subcellularLocation>
</comment>
<dbReference type="AlphaFoldDB" id="A0A8H9IVR0"/>
<evidence type="ECO:0000313" key="9">
    <source>
        <dbReference type="EMBL" id="GHF49699.1"/>
    </source>
</evidence>
<dbReference type="SMART" id="SM00382">
    <property type="entry name" value="AAA"/>
    <property type="match status" value="1"/>
</dbReference>
<organism evidence="9 10">
    <name type="scientific">Amycolatopsis bartoniae</name>
    <dbReference type="NCBI Taxonomy" id="941986"/>
    <lineage>
        <taxon>Bacteria</taxon>
        <taxon>Bacillati</taxon>
        <taxon>Actinomycetota</taxon>
        <taxon>Actinomycetes</taxon>
        <taxon>Pseudonocardiales</taxon>
        <taxon>Pseudonocardiaceae</taxon>
        <taxon>Amycolatopsis</taxon>
    </lineage>
</organism>
<dbReference type="Gene3D" id="3.40.50.300">
    <property type="entry name" value="P-loop containing nucleotide triphosphate hydrolases"/>
    <property type="match status" value="1"/>
</dbReference>
<reference evidence="9" key="1">
    <citation type="journal article" date="2014" name="Int. J. Syst. Evol. Microbiol.">
        <title>Complete genome sequence of Corynebacterium casei LMG S-19264T (=DSM 44701T), isolated from a smear-ripened cheese.</title>
        <authorList>
            <consortium name="US DOE Joint Genome Institute (JGI-PGF)"/>
            <person name="Walter F."/>
            <person name="Albersmeier A."/>
            <person name="Kalinowski J."/>
            <person name="Ruckert C."/>
        </authorList>
    </citation>
    <scope>NUCLEOTIDE SEQUENCE</scope>
    <source>
        <strain evidence="9">CGMCC 4.7679</strain>
    </source>
</reference>
<dbReference type="InterPro" id="IPR013563">
    <property type="entry name" value="Oligopep_ABC_C"/>
</dbReference>
<comment type="similarity">
    <text evidence="2">Belongs to the ABC transporter superfamily.</text>
</comment>
<dbReference type="FunFam" id="3.40.50.300:FF:000016">
    <property type="entry name" value="Oligopeptide ABC transporter ATP-binding component"/>
    <property type="match status" value="1"/>
</dbReference>
<dbReference type="GO" id="GO:0005886">
    <property type="term" value="C:plasma membrane"/>
    <property type="evidence" value="ECO:0007669"/>
    <property type="project" value="UniProtKB-SubCell"/>
</dbReference>
<dbReference type="PANTHER" id="PTHR43297:SF7">
    <property type="entry name" value="D,D-DIPEPTIDE TRANSPORT ATP-BINDING PROTEIN DDPD-RELATED"/>
    <property type="match status" value="1"/>
</dbReference>
<dbReference type="InterPro" id="IPR003439">
    <property type="entry name" value="ABC_transporter-like_ATP-bd"/>
</dbReference>
<dbReference type="PANTHER" id="PTHR43297">
    <property type="entry name" value="OLIGOPEPTIDE TRANSPORT ATP-BINDING PROTEIN APPD"/>
    <property type="match status" value="1"/>
</dbReference>
<comment type="caution">
    <text evidence="9">The sequence shown here is derived from an EMBL/GenBank/DDBJ whole genome shotgun (WGS) entry which is preliminary data.</text>
</comment>
<reference evidence="9" key="2">
    <citation type="submission" date="2020-09" db="EMBL/GenBank/DDBJ databases">
        <authorList>
            <person name="Sun Q."/>
            <person name="Zhou Y."/>
        </authorList>
    </citation>
    <scope>NUCLEOTIDE SEQUENCE</scope>
    <source>
        <strain evidence="9">CGMCC 4.7679</strain>
    </source>
</reference>
<evidence type="ECO:0000256" key="3">
    <source>
        <dbReference type="ARBA" id="ARBA00022448"/>
    </source>
</evidence>
<dbReference type="InterPro" id="IPR003593">
    <property type="entry name" value="AAA+_ATPase"/>
</dbReference>
<evidence type="ECO:0000256" key="4">
    <source>
        <dbReference type="ARBA" id="ARBA00022475"/>
    </source>
</evidence>
<dbReference type="GO" id="GO:0016887">
    <property type="term" value="F:ATP hydrolysis activity"/>
    <property type="evidence" value="ECO:0007669"/>
    <property type="project" value="InterPro"/>
</dbReference>
<dbReference type="Pfam" id="PF00005">
    <property type="entry name" value="ABC_tran"/>
    <property type="match status" value="1"/>
</dbReference>
<dbReference type="PROSITE" id="PS00211">
    <property type="entry name" value="ABC_TRANSPORTER_1"/>
    <property type="match status" value="1"/>
</dbReference>
<dbReference type="InterPro" id="IPR050388">
    <property type="entry name" value="ABC_Ni/Peptide_Import"/>
</dbReference>
<evidence type="ECO:0000256" key="2">
    <source>
        <dbReference type="ARBA" id="ARBA00005417"/>
    </source>
</evidence>
<dbReference type="SUPFAM" id="SSF52540">
    <property type="entry name" value="P-loop containing nucleoside triphosphate hydrolases"/>
    <property type="match status" value="1"/>
</dbReference>
<dbReference type="PROSITE" id="PS50893">
    <property type="entry name" value="ABC_TRANSPORTER_2"/>
    <property type="match status" value="1"/>
</dbReference>
<dbReference type="GO" id="GO:0015833">
    <property type="term" value="P:peptide transport"/>
    <property type="evidence" value="ECO:0007669"/>
    <property type="project" value="InterPro"/>
</dbReference>
<evidence type="ECO:0000259" key="8">
    <source>
        <dbReference type="PROSITE" id="PS50893"/>
    </source>
</evidence>
<evidence type="ECO:0000256" key="5">
    <source>
        <dbReference type="ARBA" id="ARBA00022741"/>
    </source>
</evidence>
<proteinExistence type="inferred from homology"/>
<name>A0A8H9IVR0_9PSEU</name>
<evidence type="ECO:0000313" key="10">
    <source>
        <dbReference type="Proteomes" id="UP000658656"/>
    </source>
</evidence>
<sequence length="321" mass="35016">MLEVRDLRVRFRTRGRQVHAVNGLSYRLAAGRTLAVIGESGSGKSVSSRALMGLLPPTAQVSGSARFDGTELVGRSEKDLRRLRGAELAMVFQDPSRSLNPTMQIGTQITEAVRAHGKVDRATARERAVELLELVRLPAAARRFHEYPHQLSGGMRQRVLIAIALAGNPRLLIADEATTALDVTTQAQIMDLLLDLQRTLGTAIILISHDLGLAASYADDVVVMYAGRAVEYAAASTLFARVRMPYTEALLGAIPRLERPPHAELPVIPGQPPDLTRLPAGCPFAPRCPRATDECHTQVPPFTEHEPGHWWACWHPCGDPS</sequence>
<keyword evidence="7" id="KW-0472">Membrane</keyword>
<evidence type="ECO:0000256" key="6">
    <source>
        <dbReference type="ARBA" id="ARBA00022840"/>
    </source>
</evidence>
<dbReference type="InterPro" id="IPR027417">
    <property type="entry name" value="P-loop_NTPase"/>
</dbReference>
<keyword evidence="6 9" id="KW-0067">ATP-binding</keyword>
<keyword evidence="3" id="KW-0813">Transport</keyword>
<feature type="domain" description="ABC transporter" evidence="8">
    <location>
        <begin position="2"/>
        <end position="251"/>
    </location>
</feature>
<keyword evidence="10" id="KW-1185">Reference proteome</keyword>
<dbReference type="NCBIfam" id="TIGR01727">
    <property type="entry name" value="oligo_HPY"/>
    <property type="match status" value="1"/>
</dbReference>
<dbReference type="EMBL" id="BNAV01000003">
    <property type="protein sequence ID" value="GHF49699.1"/>
    <property type="molecule type" value="Genomic_DNA"/>
</dbReference>
<dbReference type="GO" id="GO:0005524">
    <property type="term" value="F:ATP binding"/>
    <property type="evidence" value="ECO:0007669"/>
    <property type="project" value="UniProtKB-KW"/>
</dbReference>
<evidence type="ECO:0000256" key="7">
    <source>
        <dbReference type="ARBA" id="ARBA00023136"/>
    </source>
</evidence>